<name>A0A0L6U8E4_9BASI</name>
<feature type="non-terminal residue" evidence="1">
    <location>
        <position position="1"/>
    </location>
</feature>
<keyword evidence="2" id="KW-1185">Reference proteome</keyword>
<reference evidence="1 2" key="1">
    <citation type="submission" date="2015-08" db="EMBL/GenBank/DDBJ databases">
        <title>Next Generation Sequencing and Analysis of the Genome of Puccinia sorghi L Schw, the Causal Agent of Maize Common Rust.</title>
        <authorList>
            <person name="Rochi L."/>
            <person name="Burguener G."/>
            <person name="Darino M."/>
            <person name="Turjanski A."/>
            <person name="Kreff E."/>
            <person name="Dieguez M.J."/>
            <person name="Sacco F."/>
        </authorList>
    </citation>
    <scope>NUCLEOTIDE SEQUENCE [LARGE SCALE GENOMIC DNA]</scope>
    <source>
        <strain evidence="1 2">RO10H11247</strain>
    </source>
</reference>
<gene>
    <name evidence="1" type="ORF">VP01_8829g1</name>
</gene>
<accession>A0A0L6U8E4</accession>
<comment type="caution">
    <text evidence="1">The sequence shown here is derived from an EMBL/GenBank/DDBJ whole genome shotgun (WGS) entry which is preliminary data.</text>
</comment>
<dbReference type="Proteomes" id="UP000037035">
    <property type="component" value="Unassembled WGS sequence"/>
</dbReference>
<dbReference type="EMBL" id="LAVV01014414">
    <property type="protein sequence ID" value="KNZ44781.1"/>
    <property type="molecule type" value="Genomic_DNA"/>
</dbReference>
<protein>
    <submittedName>
        <fullName evidence="1">Uncharacterized protein</fullName>
    </submittedName>
</protein>
<sequence>LDGKLWRVVRIRVNGRKYKPAARKVRPRIVPVPQELNLPLKPIQWGQDPFKTLLCPHVSLMTVARLSLT</sequence>
<evidence type="ECO:0000313" key="2">
    <source>
        <dbReference type="Proteomes" id="UP000037035"/>
    </source>
</evidence>
<proteinExistence type="predicted"/>
<dbReference type="AlphaFoldDB" id="A0A0L6U8E4"/>
<evidence type="ECO:0000313" key="1">
    <source>
        <dbReference type="EMBL" id="KNZ44781.1"/>
    </source>
</evidence>
<organism evidence="1 2">
    <name type="scientific">Puccinia sorghi</name>
    <dbReference type="NCBI Taxonomy" id="27349"/>
    <lineage>
        <taxon>Eukaryota</taxon>
        <taxon>Fungi</taxon>
        <taxon>Dikarya</taxon>
        <taxon>Basidiomycota</taxon>
        <taxon>Pucciniomycotina</taxon>
        <taxon>Pucciniomycetes</taxon>
        <taxon>Pucciniales</taxon>
        <taxon>Pucciniaceae</taxon>
        <taxon>Puccinia</taxon>
    </lineage>
</organism>
<dbReference type="VEuPathDB" id="FungiDB:VP01_8829g1"/>